<dbReference type="PROSITE" id="PS51294">
    <property type="entry name" value="HTH_MYB"/>
    <property type="match status" value="2"/>
</dbReference>
<dbReference type="GO" id="GO:0006355">
    <property type="term" value="P:regulation of DNA-templated transcription"/>
    <property type="evidence" value="ECO:0000318"/>
    <property type="project" value="GO_Central"/>
</dbReference>
<protein>
    <submittedName>
        <fullName evidence="10">Uncharacterized protein</fullName>
    </submittedName>
</protein>
<evidence type="ECO:0000313" key="11">
    <source>
        <dbReference type="Proteomes" id="UP000091857"/>
    </source>
</evidence>
<feature type="domain" description="Myb-like" evidence="8">
    <location>
        <begin position="61"/>
        <end position="111"/>
    </location>
</feature>
<feature type="domain" description="HTH myb-type" evidence="9">
    <location>
        <begin position="65"/>
        <end position="115"/>
    </location>
</feature>
<dbReference type="PANTHER" id="PTHR45675:SF17">
    <property type="entry name" value="MYB TRANSCRIPTION FACTOR"/>
    <property type="match status" value="1"/>
</dbReference>
<keyword evidence="2" id="KW-0677">Repeat</keyword>
<feature type="coiled-coil region" evidence="7">
    <location>
        <begin position="120"/>
        <end position="147"/>
    </location>
</feature>
<name>A0A2C9WBD7_MANES</name>
<dbReference type="EMBL" id="CM004388">
    <property type="protein sequence ID" value="OAY56955.1"/>
    <property type="molecule type" value="Genomic_DNA"/>
</dbReference>
<keyword evidence="7" id="KW-0175">Coiled coil</keyword>
<dbReference type="InterPro" id="IPR044676">
    <property type="entry name" value="EOBI/EOBII-like_plant"/>
</dbReference>
<comment type="caution">
    <text evidence="10">The sequence shown here is derived from an EMBL/GenBank/DDBJ whole genome shotgun (WGS) entry which is preliminary data.</text>
</comment>
<dbReference type="PANTHER" id="PTHR45675">
    <property type="entry name" value="MYB TRANSCRIPTION FACTOR-RELATED-RELATED"/>
    <property type="match status" value="1"/>
</dbReference>
<dbReference type="GO" id="GO:0005634">
    <property type="term" value="C:nucleus"/>
    <property type="evidence" value="ECO:0000318"/>
    <property type="project" value="GO_Central"/>
</dbReference>
<dbReference type="GO" id="GO:0043565">
    <property type="term" value="F:sequence-specific DNA binding"/>
    <property type="evidence" value="ECO:0000318"/>
    <property type="project" value="GO_Central"/>
</dbReference>
<evidence type="ECO:0000256" key="6">
    <source>
        <dbReference type="ARBA" id="ARBA00023242"/>
    </source>
</evidence>
<organism evidence="10 11">
    <name type="scientific">Manihot esculenta</name>
    <name type="common">Cassava</name>
    <name type="synonym">Jatropha manihot</name>
    <dbReference type="NCBI Taxonomy" id="3983"/>
    <lineage>
        <taxon>Eukaryota</taxon>
        <taxon>Viridiplantae</taxon>
        <taxon>Streptophyta</taxon>
        <taxon>Embryophyta</taxon>
        <taxon>Tracheophyta</taxon>
        <taxon>Spermatophyta</taxon>
        <taxon>Magnoliopsida</taxon>
        <taxon>eudicotyledons</taxon>
        <taxon>Gunneridae</taxon>
        <taxon>Pentapetalae</taxon>
        <taxon>rosids</taxon>
        <taxon>fabids</taxon>
        <taxon>Malpighiales</taxon>
        <taxon>Euphorbiaceae</taxon>
        <taxon>Crotonoideae</taxon>
        <taxon>Manihoteae</taxon>
        <taxon>Manihot</taxon>
    </lineage>
</organism>
<reference evidence="11" key="1">
    <citation type="journal article" date="2016" name="Nat. Biotechnol.">
        <title>Sequencing wild and cultivated cassava and related species reveals extensive interspecific hybridization and genetic diversity.</title>
        <authorList>
            <person name="Bredeson J.V."/>
            <person name="Lyons J.B."/>
            <person name="Prochnik S.E."/>
            <person name="Wu G.A."/>
            <person name="Ha C.M."/>
            <person name="Edsinger-Gonzales E."/>
            <person name="Grimwood J."/>
            <person name="Schmutz J."/>
            <person name="Rabbi I.Y."/>
            <person name="Egesi C."/>
            <person name="Nauluvula P."/>
            <person name="Lebot V."/>
            <person name="Ndunguru J."/>
            <person name="Mkamilo G."/>
            <person name="Bart R.S."/>
            <person name="Setter T.L."/>
            <person name="Gleadow R.M."/>
            <person name="Kulakow P."/>
            <person name="Ferguson M.E."/>
            <person name="Rounsley S."/>
            <person name="Rokhsar D.S."/>
        </authorList>
    </citation>
    <scope>NUCLEOTIDE SEQUENCE [LARGE SCALE GENOMIC DNA]</scope>
    <source>
        <strain evidence="11">cv. AM560-2</strain>
    </source>
</reference>
<accession>A0A2C9WBD7</accession>
<dbReference type="STRING" id="3983.A0A2C9WBD7"/>
<dbReference type="FunFam" id="1.10.10.60:FF:000517">
    <property type="entry name" value="MYB-related transcription factor"/>
    <property type="match status" value="1"/>
</dbReference>
<dbReference type="SMART" id="SM00717">
    <property type="entry name" value="SANT"/>
    <property type="match status" value="2"/>
</dbReference>
<keyword evidence="11" id="KW-1185">Reference proteome</keyword>
<evidence type="ECO:0000259" key="8">
    <source>
        <dbReference type="PROSITE" id="PS50090"/>
    </source>
</evidence>
<comment type="subcellular location">
    <subcellularLocation>
        <location evidence="1">Nucleus</location>
    </subcellularLocation>
</comment>
<dbReference type="GO" id="GO:0001216">
    <property type="term" value="F:DNA-binding transcription activator activity"/>
    <property type="evidence" value="ECO:0007669"/>
    <property type="project" value="EnsemblPlants"/>
</dbReference>
<proteinExistence type="predicted"/>
<evidence type="ECO:0000313" key="10">
    <source>
        <dbReference type="EMBL" id="OAY56955.1"/>
    </source>
</evidence>
<dbReference type="Gene3D" id="1.10.10.60">
    <property type="entry name" value="Homeodomain-like"/>
    <property type="match status" value="2"/>
</dbReference>
<dbReference type="AlphaFoldDB" id="A0A2C9WBD7"/>
<dbReference type="FunFam" id="1.10.10.60:FF:000011">
    <property type="entry name" value="Myb transcription factor"/>
    <property type="match status" value="1"/>
</dbReference>
<dbReference type="PROSITE" id="PS50090">
    <property type="entry name" value="MYB_LIKE"/>
    <property type="match status" value="2"/>
</dbReference>
<evidence type="ECO:0000256" key="5">
    <source>
        <dbReference type="ARBA" id="ARBA00023163"/>
    </source>
</evidence>
<dbReference type="SUPFAM" id="SSF46689">
    <property type="entry name" value="Homeodomain-like"/>
    <property type="match status" value="1"/>
</dbReference>
<evidence type="ECO:0000259" key="9">
    <source>
        <dbReference type="PROSITE" id="PS51294"/>
    </source>
</evidence>
<keyword evidence="4" id="KW-0238">DNA-binding</keyword>
<sequence>MMDWGVVQQGWRKGPWTPEEDKLLSEYVKLHGEGRWTSVARGSGLNRSGKSCRLRWVNYLRPGLKRGQITPQEEGIIIELHALWGNKWSTIARYLPGRTDNEIKNYWRTHFKKREKSSSHKQEKRKAQVLNKKLQLQQQQEQQQQQQLGDDKMKAINFTSEGKIHEAQEKQEMAFMGPDLESQCLPVMYQDIPSWADFMVEDGVLWGGLWNLDDQVDHASNCSKIAKQNQATAFSFAGGSDNTYSSAGGYIF</sequence>
<keyword evidence="5" id="KW-0804">Transcription</keyword>
<evidence type="ECO:0000256" key="1">
    <source>
        <dbReference type="ARBA" id="ARBA00004123"/>
    </source>
</evidence>
<keyword evidence="6" id="KW-0539">Nucleus</keyword>
<feature type="domain" description="Myb-like" evidence="8">
    <location>
        <begin position="8"/>
        <end position="60"/>
    </location>
</feature>
<dbReference type="CDD" id="cd00167">
    <property type="entry name" value="SANT"/>
    <property type="match status" value="2"/>
</dbReference>
<dbReference type="InterPro" id="IPR009057">
    <property type="entry name" value="Homeodomain-like_sf"/>
</dbReference>
<gene>
    <name evidence="10" type="ORF">MANES_02G058900v8</name>
</gene>
<dbReference type="Gramene" id="Manes.02G058900.1.v8.1">
    <property type="protein sequence ID" value="Manes.02G058900.1.v8.1.CDS"/>
    <property type="gene ID" value="Manes.02G058900.v8.1"/>
</dbReference>
<dbReference type="InterPro" id="IPR017930">
    <property type="entry name" value="Myb_dom"/>
</dbReference>
<evidence type="ECO:0000256" key="3">
    <source>
        <dbReference type="ARBA" id="ARBA00023015"/>
    </source>
</evidence>
<evidence type="ECO:0000256" key="4">
    <source>
        <dbReference type="ARBA" id="ARBA00023125"/>
    </source>
</evidence>
<dbReference type="Proteomes" id="UP000091857">
    <property type="component" value="Chromosome 2"/>
</dbReference>
<dbReference type="InterPro" id="IPR001005">
    <property type="entry name" value="SANT/Myb"/>
</dbReference>
<evidence type="ECO:0000256" key="7">
    <source>
        <dbReference type="SAM" id="Coils"/>
    </source>
</evidence>
<feature type="domain" description="HTH myb-type" evidence="9">
    <location>
        <begin position="12"/>
        <end position="64"/>
    </location>
</feature>
<dbReference type="Pfam" id="PF00249">
    <property type="entry name" value="Myb_DNA-binding"/>
    <property type="match status" value="2"/>
</dbReference>
<keyword evidence="3" id="KW-0805">Transcription regulation</keyword>
<evidence type="ECO:0000256" key="2">
    <source>
        <dbReference type="ARBA" id="ARBA00022737"/>
    </source>
</evidence>
<dbReference type="SMR" id="A0A2C9WBD7"/>
<dbReference type="OrthoDB" id="2143914at2759"/>